<comment type="caution">
    <text evidence="4">The sequence shown here is derived from an EMBL/GenBank/DDBJ whole genome shotgun (WGS) entry which is preliminary data.</text>
</comment>
<dbReference type="EMBL" id="CAJGYO010000004">
    <property type="protein sequence ID" value="CAD6226958.1"/>
    <property type="molecule type" value="Genomic_DNA"/>
</dbReference>
<dbReference type="Proteomes" id="UP000604825">
    <property type="component" value="Unassembled WGS sequence"/>
</dbReference>
<proteinExistence type="predicted"/>
<evidence type="ECO:0000256" key="2">
    <source>
        <dbReference type="SAM" id="Phobius"/>
    </source>
</evidence>
<sequence length="734" mass="82454">MIFDKSTRVLDLDPNGPSALVAACHATLHIEVLVIWALLVQIVMVNTSTAVATEGREGRSVGPNITLIVQVLWTIYLGFITLEHNLIDWKAYFDIFIGLIAPFSLLCAKIVLEYYAFEKARRSFALGRNPGLTFVYMEKLRVQEATQQSEPLVGSDAPPPPPPLLVIREEEKQVEIQPRGYAFKDDSGTVLTTNNGIVTFDRIYWQLDSTLPILSPQLKGLCLSFALFKLLRCRFARYRLTNAGSTGTLTFFRSLSLQSGEHDRIYRVIMDELSFVHDYYYSSLPISYAKCRLPILSILLSLLSIGYCILLALTAGENLQVLAMRRQLDCNIWWIHDRLVTDCTRYSIGTYFIDMALLLWIVLLVMISEVRDMVSYICSNWTKVTLICRYVINQTSSQRSLCMKKWVMSLLLRCRCKLIMKQHWNEEMSQCSVLVLHHRTTLLAFVRRLLLLPGQKWKVKVTAAVKVCIINALRSAINGGLSRGVASLHCSQVGETFLWACAGKGISDTILVWHIATIIVQVRHRSGEASDSDHKTVATQLSQYCAYLVNWCPELLPDNSAWNKGLYRAVKKDAEGALPGYSVTEPSTPEDDERALDEYSVAAEAEASTAEDERAVSENPLADQSTKREEDGYQKLVRLLSEHSKHEVVKDGVKLGKQLVETMEDQETMWKLLAEFWSEMILYLAPSDNLKGHSEAIARGGELITLLWALLFHAGIVSRPGEDDGAAATSADVV</sequence>
<keyword evidence="2" id="KW-0472">Membrane</keyword>
<evidence type="ECO:0000256" key="1">
    <source>
        <dbReference type="SAM" id="MobiDB-lite"/>
    </source>
</evidence>
<organism evidence="4 5">
    <name type="scientific">Miscanthus lutarioriparius</name>
    <dbReference type="NCBI Taxonomy" id="422564"/>
    <lineage>
        <taxon>Eukaryota</taxon>
        <taxon>Viridiplantae</taxon>
        <taxon>Streptophyta</taxon>
        <taxon>Embryophyta</taxon>
        <taxon>Tracheophyta</taxon>
        <taxon>Spermatophyta</taxon>
        <taxon>Magnoliopsida</taxon>
        <taxon>Liliopsida</taxon>
        <taxon>Poales</taxon>
        <taxon>Poaceae</taxon>
        <taxon>PACMAD clade</taxon>
        <taxon>Panicoideae</taxon>
        <taxon>Andropogonodae</taxon>
        <taxon>Andropogoneae</taxon>
        <taxon>Saccharinae</taxon>
        <taxon>Miscanthus</taxon>
    </lineage>
</organism>
<feature type="transmembrane region" description="Helical" evidence="2">
    <location>
        <begin position="61"/>
        <end position="79"/>
    </location>
</feature>
<name>A0A811NS20_9POAL</name>
<evidence type="ECO:0000313" key="5">
    <source>
        <dbReference type="Proteomes" id="UP000604825"/>
    </source>
</evidence>
<dbReference type="Pfam" id="PF04578">
    <property type="entry name" value="DUF594"/>
    <property type="match status" value="1"/>
</dbReference>
<dbReference type="OrthoDB" id="693467at2759"/>
<feature type="transmembrane region" description="Helical" evidence="2">
    <location>
        <begin position="293"/>
        <end position="315"/>
    </location>
</feature>
<keyword evidence="2" id="KW-1133">Transmembrane helix</keyword>
<gene>
    <name evidence="4" type="ORF">NCGR_LOCUS18601</name>
</gene>
<dbReference type="InterPro" id="IPR025315">
    <property type="entry name" value="DUF4220"/>
</dbReference>
<reference evidence="4" key="1">
    <citation type="submission" date="2020-10" db="EMBL/GenBank/DDBJ databases">
        <authorList>
            <person name="Han B."/>
            <person name="Lu T."/>
            <person name="Zhao Q."/>
            <person name="Huang X."/>
            <person name="Zhao Y."/>
        </authorList>
    </citation>
    <scope>NUCLEOTIDE SEQUENCE</scope>
</reference>
<keyword evidence="5" id="KW-1185">Reference proteome</keyword>
<keyword evidence="2" id="KW-0812">Transmembrane</keyword>
<dbReference type="InterPro" id="IPR007658">
    <property type="entry name" value="DUF594"/>
</dbReference>
<dbReference type="PANTHER" id="PTHR31325">
    <property type="entry name" value="OS01G0798800 PROTEIN-RELATED"/>
    <property type="match status" value="1"/>
</dbReference>
<accession>A0A811NS20</accession>
<feature type="transmembrane region" description="Helical" evidence="2">
    <location>
        <begin position="348"/>
        <end position="367"/>
    </location>
</feature>
<feature type="transmembrane region" description="Helical" evidence="2">
    <location>
        <begin position="20"/>
        <end position="40"/>
    </location>
</feature>
<protein>
    <recommendedName>
        <fullName evidence="3">DUF4220 domain-containing protein</fullName>
    </recommendedName>
</protein>
<feature type="domain" description="DUF4220" evidence="3">
    <location>
        <begin position="31"/>
        <end position="434"/>
    </location>
</feature>
<feature type="region of interest" description="Disordered" evidence="1">
    <location>
        <begin position="603"/>
        <end position="629"/>
    </location>
</feature>
<dbReference type="AlphaFoldDB" id="A0A811NS20"/>
<dbReference type="Pfam" id="PF13968">
    <property type="entry name" value="DUF4220"/>
    <property type="match status" value="1"/>
</dbReference>
<dbReference type="PROSITE" id="PS51257">
    <property type="entry name" value="PROKAR_LIPOPROTEIN"/>
    <property type="match status" value="1"/>
</dbReference>
<feature type="transmembrane region" description="Helical" evidence="2">
    <location>
        <begin position="91"/>
        <end position="112"/>
    </location>
</feature>
<evidence type="ECO:0000259" key="3">
    <source>
        <dbReference type="Pfam" id="PF13968"/>
    </source>
</evidence>
<evidence type="ECO:0000313" key="4">
    <source>
        <dbReference type="EMBL" id="CAD6226958.1"/>
    </source>
</evidence>